<feature type="region of interest" description="Disordered" evidence="1">
    <location>
        <begin position="53"/>
        <end position="104"/>
    </location>
</feature>
<dbReference type="AlphaFoldDB" id="A0A0J7NMA2"/>
<keyword evidence="3" id="KW-1185">Reference proteome</keyword>
<proteinExistence type="predicted"/>
<reference evidence="2 3" key="1">
    <citation type="submission" date="2015-04" db="EMBL/GenBank/DDBJ databases">
        <title>Lasius niger genome sequencing.</title>
        <authorList>
            <person name="Konorov E.A."/>
            <person name="Nikitin M.A."/>
            <person name="Kirill M.V."/>
            <person name="Chang P."/>
        </authorList>
    </citation>
    <scope>NUCLEOTIDE SEQUENCE [LARGE SCALE GENOMIC DNA]</scope>
    <source>
        <tissue evidence="2">Whole</tissue>
    </source>
</reference>
<name>A0A0J7NMA2_LASNI</name>
<evidence type="ECO:0000313" key="3">
    <source>
        <dbReference type="Proteomes" id="UP000036403"/>
    </source>
</evidence>
<accession>A0A0J7NMA2</accession>
<feature type="compositionally biased region" description="Acidic residues" evidence="1">
    <location>
        <begin position="53"/>
        <end position="69"/>
    </location>
</feature>
<comment type="caution">
    <text evidence="2">The sequence shown here is derived from an EMBL/GenBank/DDBJ whole genome shotgun (WGS) entry which is preliminary data.</text>
</comment>
<feature type="compositionally biased region" description="Acidic residues" evidence="1">
    <location>
        <begin position="78"/>
        <end position="104"/>
    </location>
</feature>
<dbReference type="Proteomes" id="UP000036403">
    <property type="component" value="Unassembled WGS sequence"/>
</dbReference>
<sequence>MYRVYIPETGKIRSDCDVKFDENKIGYESLNKWDKNDQTNNRNLIIVGLNSINEDEDDDMEQFDEGEANDEGRRIETESSEYEDAILEESDEDGMQNENDNEEL</sequence>
<organism evidence="2 3">
    <name type="scientific">Lasius niger</name>
    <name type="common">Black garden ant</name>
    <dbReference type="NCBI Taxonomy" id="67767"/>
    <lineage>
        <taxon>Eukaryota</taxon>
        <taxon>Metazoa</taxon>
        <taxon>Ecdysozoa</taxon>
        <taxon>Arthropoda</taxon>
        <taxon>Hexapoda</taxon>
        <taxon>Insecta</taxon>
        <taxon>Pterygota</taxon>
        <taxon>Neoptera</taxon>
        <taxon>Endopterygota</taxon>
        <taxon>Hymenoptera</taxon>
        <taxon>Apocrita</taxon>
        <taxon>Aculeata</taxon>
        <taxon>Formicoidea</taxon>
        <taxon>Formicidae</taxon>
        <taxon>Formicinae</taxon>
        <taxon>Lasius</taxon>
        <taxon>Lasius</taxon>
    </lineage>
</organism>
<dbReference type="PaxDb" id="67767-A0A0J7NMA2"/>
<evidence type="ECO:0000256" key="1">
    <source>
        <dbReference type="SAM" id="MobiDB-lite"/>
    </source>
</evidence>
<evidence type="ECO:0000313" key="2">
    <source>
        <dbReference type="EMBL" id="KMQ93590.1"/>
    </source>
</evidence>
<protein>
    <submittedName>
        <fullName evidence="2">Copia</fullName>
    </submittedName>
</protein>
<gene>
    <name evidence="2" type="ORF">RF55_6302</name>
</gene>
<dbReference type="EMBL" id="LBMM01003388">
    <property type="protein sequence ID" value="KMQ93590.1"/>
    <property type="molecule type" value="Genomic_DNA"/>
</dbReference>